<protein>
    <submittedName>
        <fullName evidence="2">Uncharacterized protein</fullName>
    </submittedName>
</protein>
<organism evidence="2 3">
    <name type="scientific">Planktothrix agardhii CCAP 1459/11A</name>
    <dbReference type="NCBI Taxonomy" id="282420"/>
    <lineage>
        <taxon>Bacteria</taxon>
        <taxon>Bacillati</taxon>
        <taxon>Cyanobacteriota</taxon>
        <taxon>Cyanophyceae</taxon>
        <taxon>Oscillatoriophycideae</taxon>
        <taxon>Oscillatoriales</taxon>
        <taxon>Microcoleaceae</taxon>
        <taxon>Planktothrix</taxon>
    </lineage>
</organism>
<feature type="region of interest" description="Disordered" evidence="1">
    <location>
        <begin position="28"/>
        <end position="47"/>
    </location>
</feature>
<evidence type="ECO:0000313" key="3">
    <source>
        <dbReference type="Proteomes" id="UP000299794"/>
    </source>
</evidence>
<name>A0A4V0XUD5_PLAAG</name>
<sequence>MRFLLTFLMIVGGALALYLNKQQEEESQKRKSVINPPSPGGETPVVQENTKQSSVLVLVISASQSEFLESLKGKNHIDVSQGEQLYQITTYLWLGSETELSQKIHDISQYSVAKGAESEYNIYLVDIKLKQDDERFKPNVNQIDRYDAFRKLNDLAVEVKVSERLQIKAYEKLGVYNR</sequence>
<proteinExistence type="predicted"/>
<evidence type="ECO:0000313" key="2">
    <source>
        <dbReference type="EMBL" id="GDZ93459.1"/>
    </source>
</evidence>
<dbReference type="AlphaFoldDB" id="A0A4V0XUD5"/>
<gene>
    <name evidence="2" type="ORF">PA905_12970</name>
</gene>
<accession>A0A4V0XUD5</accession>
<dbReference type="EMBL" id="BJCD01000034">
    <property type="protein sequence ID" value="GDZ93459.1"/>
    <property type="molecule type" value="Genomic_DNA"/>
</dbReference>
<comment type="caution">
    <text evidence="2">The sequence shown here is derived from an EMBL/GenBank/DDBJ whole genome shotgun (WGS) entry which is preliminary data.</text>
</comment>
<evidence type="ECO:0000256" key="1">
    <source>
        <dbReference type="SAM" id="MobiDB-lite"/>
    </source>
</evidence>
<dbReference type="RefSeq" id="WP_141293846.1">
    <property type="nucleotide sequence ID" value="NZ_BJCD01000034.1"/>
</dbReference>
<reference evidence="3" key="1">
    <citation type="submission" date="2019-02" db="EMBL/GenBank/DDBJ databases">
        <title>Draft genome sequence of Planktothrix agardhii NIES-905.</title>
        <authorList>
            <person name="Yamaguchi H."/>
            <person name="Suzuki S."/>
            <person name="Kawachi M."/>
        </authorList>
    </citation>
    <scope>NUCLEOTIDE SEQUENCE [LARGE SCALE GENOMIC DNA]</scope>
    <source>
        <strain evidence="3">CCAP 1459/11A</strain>
    </source>
</reference>
<dbReference type="Proteomes" id="UP000299794">
    <property type="component" value="Unassembled WGS sequence"/>
</dbReference>